<dbReference type="FunFam" id="1.10.230.10:FF:000001">
    <property type="entry name" value="Citrate synthase"/>
    <property type="match status" value="1"/>
</dbReference>
<dbReference type="PROSITE" id="PS00480">
    <property type="entry name" value="CITRATE_SYNTHASE"/>
    <property type="match status" value="1"/>
</dbReference>
<proteinExistence type="inferred from homology"/>
<dbReference type="GO" id="GO:0006101">
    <property type="term" value="P:citrate metabolic process"/>
    <property type="evidence" value="ECO:0007669"/>
    <property type="project" value="InterPro"/>
</dbReference>
<evidence type="ECO:0000313" key="11">
    <source>
        <dbReference type="Proteomes" id="UP000270296"/>
    </source>
</evidence>
<dbReference type="NCBIfam" id="NF007128">
    <property type="entry name" value="PRK09569.1"/>
    <property type="match status" value="1"/>
</dbReference>
<dbReference type="InterPro" id="IPR036969">
    <property type="entry name" value="Citrate_synthase_sf"/>
</dbReference>
<dbReference type="Pfam" id="PF00285">
    <property type="entry name" value="Citrate_synt"/>
    <property type="match status" value="1"/>
</dbReference>
<evidence type="ECO:0000256" key="2">
    <source>
        <dbReference type="ARBA" id="ARBA00004751"/>
    </source>
</evidence>
<feature type="active site" evidence="8">
    <location>
        <position position="381"/>
    </location>
</feature>
<dbReference type="InterPro" id="IPR002020">
    <property type="entry name" value="Citrate_synthase"/>
</dbReference>
<dbReference type="OrthoDB" id="8017587at2759"/>
<protein>
    <recommendedName>
        <fullName evidence="9">Citrate synthase</fullName>
    </recommendedName>
</protein>
<gene>
    <name evidence="10" type="ORF">SBAD_LOCUS2711</name>
</gene>
<dbReference type="PANTHER" id="PTHR11739:SF8">
    <property type="entry name" value="CITRATE SYNTHASE, MITOCHONDRIAL"/>
    <property type="match status" value="1"/>
</dbReference>
<comment type="catalytic activity">
    <reaction evidence="7">
        <text>oxaloacetate + acetyl-CoA + H2O = citrate + CoA + H(+)</text>
        <dbReference type="Rhea" id="RHEA:16845"/>
        <dbReference type="ChEBI" id="CHEBI:15377"/>
        <dbReference type="ChEBI" id="CHEBI:15378"/>
        <dbReference type="ChEBI" id="CHEBI:16452"/>
        <dbReference type="ChEBI" id="CHEBI:16947"/>
        <dbReference type="ChEBI" id="CHEBI:57287"/>
        <dbReference type="ChEBI" id="CHEBI:57288"/>
        <dbReference type="EC" id="2.3.3.1"/>
    </reaction>
</comment>
<evidence type="ECO:0000256" key="8">
    <source>
        <dbReference type="PIRSR" id="PIRSR610109-1"/>
    </source>
</evidence>
<feature type="active site" evidence="8">
    <location>
        <position position="280"/>
    </location>
</feature>
<dbReference type="WBParaSite" id="SBAD_0000284101-mRNA-1">
    <property type="protein sequence ID" value="SBAD_0000284101-mRNA-1"/>
    <property type="gene ID" value="SBAD_0000284101"/>
</dbReference>
<dbReference type="NCBIfam" id="TIGR01793">
    <property type="entry name" value="cit_synth_euk"/>
    <property type="match status" value="1"/>
</dbReference>
<comment type="subunit">
    <text evidence="4">Homodimer.</text>
</comment>
<evidence type="ECO:0000256" key="9">
    <source>
        <dbReference type="RuleBase" id="RU000441"/>
    </source>
</evidence>
<dbReference type="Gene3D" id="1.10.580.10">
    <property type="entry name" value="Citrate Synthase, domain 1"/>
    <property type="match status" value="1"/>
</dbReference>
<keyword evidence="6 9" id="KW-0808">Transferase</keyword>
<evidence type="ECO:0000256" key="4">
    <source>
        <dbReference type="ARBA" id="ARBA00011738"/>
    </source>
</evidence>
<comment type="pathway">
    <text evidence="2">Carbohydrate metabolism; tricarboxylic acid cycle; isocitrate from oxaloacetate: step 1/2.</text>
</comment>
<dbReference type="FunFam" id="1.10.580.10:FF:000001">
    <property type="entry name" value="Citrate synthase"/>
    <property type="match status" value="1"/>
</dbReference>
<comment type="subcellular location">
    <subcellularLocation>
        <location evidence="1">Mitochondrion matrix</location>
    </subcellularLocation>
</comment>
<dbReference type="GO" id="GO:0005759">
    <property type="term" value="C:mitochondrial matrix"/>
    <property type="evidence" value="ECO:0007669"/>
    <property type="project" value="UniProtKB-SubCell"/>
</dbReference>
<dbReference type="PANTHER" id="PTHR11739">
    <property type="entry name" value="CITRATE SYNTHASE"/>
    <property type="match status" value="1"/>
</dbReference>
<evidence type="ECO:0000256" key="7">
    <source>
        <dbReference type="ARBA" id="ARBA00052478"/>
    </source>
</evidence>
<name>A0A183IGG7_9BILA</name>
<accession>A0A183IGG7</accession>
<dbReference type="EMBL" id="UZAM01007367">
    <property type="protein sequence ID" value="VDO98684.1"/>
    <property type="molecule type" value="Genomic_DNA"/>
</dbReference>
<dbReference type="Proteomes" id="UP000270296">
    <property type="component" value="Unassembled WGS sequence"/>
</dbReference>
<reference evidence="12" key="1">
    <citation type="submission" date="2016-06" db="UniProtKB">
        <authorList>
            <consortium name="WormBaseParasite"/>
        </authorList>
    </citation>
    <scope>IDENTIFICATION</scope>
</reference>
<dbReference type="GO" id="GO:0036440">
    <property type="term" value="F:citrate synthase activity"/>
    <property type="evidence" value="ECO:0007669"/>
    <property type="project" value="UniProtKB-EC"/>
</dbReference>
<dbReference type="AlphaFoldDB" id="A0A183IGG7"/>
<dbReference type="InterPro" id="IPR010109">
    <property type="entry name" value="Citrate_synthase_euk"/>
</dbReference>
<dbReference type="GO" id="GO:0005975">
    <property type="term" value="P:carbohydrate metabolic process"/>
    <property type="evidence" value="ECO:0007669"/>
    <property type="project" value="TreeGrafter"/>
</dbReference>
<evidence type="ECO:0000313" key="10">
    <source>
        <dbReference type="EMBL" id="VDO98684.1"/>
    </source>
</evidence>
<dbReference type="InterPro" id="IPR019810">
    <property type="entry name" value="Citrate_synthase_AS"/>
</dbReference>
<dbReference type="PRINTS" id="PR00143">
    <property type="entry name" value="CITRTSNTHASE"/>
</dbReference>
<keyword evidence="11" id="KW-1185">Reference proteome</keyword>
<evidence type="ECO:0000256" key="6">
    <source>
        <dbReference type="ARBA" id="ARBA00022679"/>
    </source>
</evidence>
<evidence type="ECO:0000256" key="3">
    <source>
        <dbReference type="ARBA" id="ARBA00010566"/>
    </source>
</evidence>
<dbReference type="GO" id="GO:0006099">
    <property type="term" value="P:tricarboxylic acid cycle"/>
    <property type="evidence" value="ECO:0007669"/>
    <property type="project" value="UniProtKB-UniPathway"/>
</dbReference>
<dbReference type="SUPFAM" id="SSF48256">
    <property type="entry name" value="Citrate synthase"/>
    <property type="match status" value="1"/>
</dbReference>
<dbReference type="InterPro" id="IPR016143">
    <property type="entry name" value="Citrate_synth-like_sm_a-sub"/>
</dbReference>
<dbReference type="UniPathway" id="UPA00223">
    <property type="reaction ID" value="UER00717"/>
</dbReference>
<dbReference type="Gene3D" id="1.10.230.10">
    <property type="entry name" value="Cytochrome P450-Terp, domain 2"/>
    <property type="match status" value="1"/>
</dbReference>
<evidence type="ECO:0000313" key="12">
    <source>
        <dbReference type="WBParaSite" id="SBAD_0000284101-mRNA-1"/>
    </source>
</evidence>
<keyword evidence="5" id="KW-0816">Tricarboxylic acid cycle</keyword>
<organism evidence="12">
    <name type="scientific">Soboliphyme baturini</name>
    <dbReference type="NCBI Taxonomy" id="241478"/>
    <lineage>
        <taxon>Eukaryota</taxon>
        <taxon>Metazoa</taxon>
        <taxon>Ecdysozoa</taxon>
        <taxon>Nematoda</taxon>
        <taxon>Enoplea</taxon>
        <taxon>Dorylaimia</taxon>
        <taxon>Dioctophymatida</taxon>
        <taxon>Dioctophymatoidea</taxon>
        <taxon>Soboliphymatidae</taxon>
        <taxon>Soboliphyme</taxon>
    </lineage>
</organism>
<sequence length="443" mass="49576">MLENHYFGLTENLKEAIATKIVQHQKKVSEFRTVHGKNVIGQITVDMIYGGMRSMKGLVCETSLLDPIEGIRFRGYSIPECRTHLPKTIGSEPAPEGIFWLLCTGDIPTSKQVAAVTDEWNNRAVIPEHVVSLIQNFPRHLHPMAQLVSAVSALSSESKFSKAYNAVIKKSFYWEYIYEDSMDLLAKLPTIAALIYQNTFKNNSTVAAVDPKLDWAGNLTRMLGYESNEFSDLMRLYLCIHSDHEGGNVSAHASHLVGSALSDPYLCFAAGMTGLAGPLHGLANQEVLMFLQKIKADLNHSYTEQSLKDWLNRYLNSGQVIPGYGHAVLRKTDPRFVVQHEFALKNLPNDPWVKLVADLYKIVPEMLKAVGKVQNPYPNVDAHSGVLLMHYGMKEMSFYTLLFGVSRAMGLTSQMIWDRGMGQPLERPKSLTTDELIRITACN</sequence>
<evidence type="ECO:0000256" key="5">
    <source>
        <dbReference type="ARBA" id="ARBA00022532"/>
    </source>
</evidence>
<feature type="active site" evidence="8">
    <location>
        <position position="326"/>
    </location>
</feature>
<dbReference type="InterPro" id="IPR016142">
    <property type="entry name" value="Citrate_synth-like_lrg_a-sub"/>
</dbReference>
<evidence type="ECO:0000256" key="1">
    <source>
        <dbReference type="ARBA" id="ARBA00004305"/>
    </source>
</evidence>
<comment type="similarity">
    <text evidence="3 9">Belongs to the citrate synthase family.</text>
</comment>
<reference evidence="10 11" key="2">
    <citation type="submission" date="2018-11" db="EMBL/GenBank/DDBJ databases">
        <authorList>
            <consortium name="Pathogen Informatics"/>
        </authorList>
    </citation>
    <scope>NUCLEOTIDE SEQUENCE [LARGE SCALE GENOMIC DNA]</scope>
</reference>